<comment type="caution">
    <text evidence="1">The sequence shown here is derived from an EMBL/GenBank/DDBJ whole genome shotgun (WGS) entry which is preliminary data.</text>
</comment>
<protein>
    <submittedName>
        <fullName evidence="1">Uncharacterized protein</fullName>
    </submittedName>
</protein>
<dbReference type="Proteomes" id="UP001519287">
    <property type="component" value="Unassembled WGS sequence"/>
</dbReference>
<name>A0ABS4J067_9BACL</name>
<evidence type="ECO:0000313" key="2">
    <source>
        <dbReference type="Proteomes" id="UP001519287"/>
    </source>
</evidence>
<keyword evidence="2" id="KW-1185">Reference proteome</keyword>
<dbReference type="EMBL" id="JAGGLB010000017">
    <property type="protein sequence ID" value="MBP1993195.1"/>
    <property type="molecule type" value="Genomic_DNA"/>
</dbReference>
<accession>A0ABS4J067</accession>
<reference evidence="1 2" key="1">
    <citation type="submission" date="2021-03" db="EMBL/GenBank/DDBJ databases">
        <title>Genomic Encyclopedia of Type Strains, Phase IV (KMG-IV): sequencing the most valuable type-strain genomes for metagenomic binning, comparative biology and taxonomic classification.</title>
        <authorList>
            <person name="Goeker M."/>
        </authorList>
    </citation>
    <scope>NUCLEOTIDE SEQUENCE [LARGE SCALE GENOMIC DNA]</scope>
    <source>
        <strain evidence="1 2">DSM 26048</strain>
    </source>
</reference>
<organism evidence="1 2">
    <name type="scientific">Paenibacillus eucommiae</name>
    <dbReference type="NCBI Taxonomy" id="1355755"/>
    <lineage>
        <taxon>Bacteria</taxon>
        <taxon>Bacillati</taxon>
        <taxon>Bacillota</taxon>
        <taxon>Bacilli</taxon>
        <taxon>Bacillales</taxon>
        <taxon>Paenibacillaceae</taxon>
        <taxon>Paenibacillus</taxon>
    </lineage>
</organism>
<gene>
    <name evidence="1" type="ORF">J2Z66_004812</name>
</gene>
<evidence type="ECO:0000313" key="1">
    <source>
        <dbReference type="EMBL" id="MBP1993195.1"/>
    </source>
</evidence>
<proteinExistence type="predicted"/>
<sequence length="61" mass="6694">MVLNLVYLVYRFPHDNPSFLVDLVGTLITPKTEVSCGNFYILETISDPKNGGFIGCETLAG</sequence>